<keyword evidence="1" id="KW-0472">Membrane</keyword>
<dbReference type="OrthoDB" id="413805at2759"/>
<reference evidence="3 4" key="2">
    <citation type="submission" date="2024-05" db="EMBL/GenBank/DDBJ databases">
        <authorList>
            <person name="Chen Y."/>
            <person name="Shah S."/>
            <person name="Dougan E. K."/>
            <person name="Thang M."/>
            <person name="Chan C."/>
        </authorList>
    </citation>
    <scope>NUCLEOTIDE SEQUENCE [LARGE SCALE GENOMIC DNA]</scope>
</reference>
<feature type="transmembrane region" description="Helical" evidence="1">
    <location>
        <begin position="143"/>
        <end position="163"/>
    </location>
</feature>
<reference evidence="2" key="1">
    <citation type="submission" date="2022-10" db="EMBL/GenBank/DDBJ databases">
        <authorList>
            <person name="Chen Y."/>
            <person name="Dougan E. K."/>
            <person name="Chan C."/>
            <person name="Rhodes N."/>
            <person name="Thang M."/>
        </authorList>
    </citation>
    <scope>NUCLEOTIDE SEQUENCE</scope>
</reference>
<evidence type="ECO:0000313" key="2">
    <source>
        <dbReference type="EMBL" id="CAI3976853.1"/>
    </source>
</evidence>
<feature type="transmembrane region" description="Helical" evidence="1">
    <location>
        <begin position="62"/>
        <end position="83"/>
    </location>
</feature>
<sequence>MMTPEDNRHSAAERGEAMGEALPVVQGTPIGVPAAPQRPMGAVLVAVTPLTLEEQVVLNYRTAVLCFSVLDFATTLLNIIAGLASTRDLVWFALAIFILGPLSGILGAKHLNRSLVSVYFAFCILKAVVEIAFAIYTLWLWNIIFAVVQLWIIKIVATFLYALGRIPLQRRSELLDLKDVAVRMVYW</sequence>
<keyword evidence="1" id="KW-0812">Transmembrane</keyword>
<name>A0A9P1BQW7_9DINO</name>
<comment type="caution">
    <text evidence="2">The sequence shown here is derived from an EMBL/GenBank/DDBJ whole genome shotgun (WGS) entry which is preliminary data.</text>
</comment>
<keyword evidence="4" id="KW-1185">Reference proteome</keyword>
<evidence type="ECO:0000256" key="1">
    <source>
        <dbReference type="SAM" id="Phobius"/>
    </source>
</evidence>
<protein>
    <submittedName>
        <fullName evidence="3">Kinesin-like protein KIF6</fullName>
    </submittedName>
</protein>
<dbReference type="AlphaFoldDB" id="A0A9P1BQW7"/>
<dbReference type="Proteomes" id="UP001152797">
    <property type="component" value="Unassembled WGS sequence"/>
</dbReference>
<proteinExistence type="predicted"/>
<accession>A0A9P1BQW7</accession>
<organism evidence="2">
    <name type="scientific">Cladocopium goreaui</name>
    <dbReference type="NCBI Taxonomy" id="2562237"/>
    <lineage>
        <taxon>Eukaryota</taxon>
        <taxon>Sar</taxon>
        <taxon>Alveolata</taxon>
        <taxon>Dinophyceae</taxon>
        <taxon>Suessiales</taxon>
        <taxon>Symbiodiniaceae</taxon>
        <taxon>Cladocopium</taxon>
    </lineage>
</organism>
<feature type="transmembrane region" description="Helical" evidence="1">
    <location>
        <begin position="115"/>
        <end position="137"/>
    </location>
</feature>
<evidence type="ECO:0000313" key="4">
    <source>
        <dbReference type="Proteomes" id="UP001152797"/>
    </source>
</evidence>
<dbReference type="EMBL" id="CAMXCT010000302">
    <property type="protein sequence ID" value="CAI3976853.1"/>
    <property type="molecule type" value="Genomic_DNA"/>
</dbReference>
<dbReference type="EMBL" id="CAMXCT020000302">
    <property type="protein sequence ID" value="CAL1130228.1"/>
    <property type="molecule type" value="Genomic_DNA"/>
</dbReference>
<gene>
    <name evidence="2" type="ORF">C1SCF055_LOCUS5042</name>
</gene>
<dbReference type="EMBL" id="CAMXCT030000302">
    <property type="protein sequence ID" value="CAL4764165.1"/>
    <property type="molecule type" value="Genomic_DNA"/>
</dbReference>
<evidence type="ECO:0000313" key="3">
    <source>
        <dbReference type="EMBL" id="CAL4764165.1"/>
    </source>
</evidence>
<feature type="transmembrane region" description="Helical" evidence="1">
    <location>
        <begin position="89"/>
        <end position="108"/>
    </location>
</feature>
<keyword evidence="1" id="KW-1133">Transmembrane helix</keyword>